<name>A0A847RUC3_9BACT</name>
<dbReference type="EMBL" id="JABAIA010000002">
    <property type="protein sequence ID" value="NLR66486.1"/>
    <property type="molecule type" value="Genomic_DNA"/>
</dbReference>
<evidence type="ECO:0000259" key="3">
    <source>
        <dbReference type="Pfam" id="PF16344"/>
    </source>
</evidence>
<evidence type="ECO:0000259" key="2">
    <source>
        <dbReference type="Pfam" id="PF04773"/>
    </source>
</evidence>
<organism evidence="4 5">
    <name type="scientific">Chitinophaga varians</name>
    <dbReference type="NCBI Taxonomy" id="2202339"/>
    <lineage>
        <taxon>Bacteria</taxon>
        <taxon>Pseudomonadati</taxon>
        <taxon>Bacteroidota</taxon>
        <taxon>Chitinophagia</taxon>
        <taxon>Chitinophagales</taxon>
        <taxon>Chitinophagaceae</taxon>
        <taxon>Chitinophaga</taxon>
    </lineage>
</organism>
<dbReference type="AlphaFoldDB" id="A0A847RUC3"/>
<dbReference type="GO" id="GO:0016989">
    <property type="term" value="F:sigma factor antagonist activity"/>
    <property type="evidence" value="ECO:0007669"/>
    <property type="project" value="TreeGrafter"/>
</dbReference>
<evidence type="ECO:0008006" key="6">
    <source>
        <dbReference type="Google" id="ProtNLM"/>
    </source>
</evidence>
<reference evidence="4 5" key="1">
    <citation type="submission" date="2020-04" db="EMBL/GenBank/DDBJ databases">
        <authorList>
            <person name="Yin C."/>
        </authorList>
    </citation>
    <scope>NUCLEOTIDE SEQUENCE [LARGE SCALE GENOMIC DNA]</scope>
    <source>
        <strain evidence="4 5">Ae27</strain>
    </source>
</reference>
<dbReference type="Gene3D" id="2.60.120.1440">
    <property type="match status" value="1"/>
</dbReference>
<proteinExistence type="predicted"/>
<evidence type="ECO:0000313" key="4">
    <source>
        <dbReference type="EMBL" id="NLR66486.1"/>
    </source>
</evidence>
<gene>
    <name evidence="4" type="ORF">HGH92_19410</name>
</gene>
<feature type="transmembrane region" description="Helical" evidence="1">
    <location>
        <begin position="96"/>
        <end position="116"/>
    </location>
</feature>
<feature type="domain" description="FecR protein" evidence="2">
    <location>
        <begin position="126"/>
        <end position="225"/>
    </location>
</feature>
<dbReference type="PANTHER" id="PTHR30273">
    <property type="entry name" value="PERIPLASMIC SIGNAL SENSOR AND SIGMA FACTOR ACTIVATOR FECR-RELATED"/>
    <property type="match status" value="1"/>
</dbReference>
<dbReference type="RefSeq" id="WP_168872409.1">
    <property type="nucleotide sequence ID" value="NZ_JABAIA010000002.1"/>
</dbReference>
<keyword evidence="1" id="KW-0812">Transmembrane</keyword>
<sequence>MDYHQFDKNDFLEDASLLAYVKGDDPVAVRFWDDWTQQRPPNIGEFRKAVFLLRHLLSAERVNARPGTEQEVWERISQVIDTAATTPARRIGLRRWVAAAAVCLLLAGAGIGYYFYRYNATQTVYAAYGTKKQIILEDASVVTLNGNSSLRYALHWRKNSPREVWLDGEAYFEVQHLKKDNLPLKAGERFLVHIGQVDVEVLGTTFNVKDRRGITTVFLKNGTVKVGANKAEGLVMQPGEETEYHQQERLLIKHPGDADAAAAWMDNKMVLHNTAVKEIVQALEDAYGYKVVLTDTAVANRKINGVLPLKNTETLLYILSNMLDVEIDIHKEDSTLLFRPGK</sequence>
<dbReference type="PANTHER" id="PTHR30273:SF2">
    <property type="entry name" value="PROTEIN FECR"/>
    <property type="match status" value="1"/>
</dbReference>
<comment type="caution">
    <text evidence="4">The sequence shown here is derived from an EMBL/GenBank/DDBJ whole genome shotgun (WGS) entry which is preliminary data.</text>
</comment>
<accession>A0A847RUC3</accession>
<protein>
    <recommendedName>
        <fullName evidence="6">DUF4974 domain-containing protein</fullName>
    </recommendedName>
</protein>
<keyword evidence="5" id="KW-1185">Reference proteome</keyword>
<dbReference type="InterPro" id="IPR032508">
    <property type="entry name" value="FecR_C"/>
</dbReference>
<dbReference type="Gene3D" id="3.55.50.30">
    <property type="match status" value="1"/>
</dbReference>
<dbReference type="Pfam" id="PF16344">
    <property type="entry name" value="FecR_C"/>
    <property type="match status" value="1"/>
</dbReference>
<dbReference type="Pfam" id="PF04773">
    <property type="entry name" value="FecR"/>
    <property type="match status" value="1"/>
</dbReference>
<dbReference type="InterPro" id="IPR012373">
    <property type="entry name" value="Ferrdict_sens_TM"/>
</dbReference>
<feature type="domain" description="Protein FecR C-terminal" evidence="3">
    <location>
        <begin position="268"/>
        <end position="332"/>
    </location>
</feature>
<dbReference type="Proteomes" id="UP000570474">
    <property type="component" value="Unassembled WGS sequence"/>
</dbReference>
<evidence type="ECO:0000313" key="5">
    <source>
        <dbReference type="Proteomes" id="UP000570474"/>
    </source>
</evidence>
<dbReference type="PIRSF" id="PIRSF018266">
    <property type="entry name" value="FecR"/>
    <property type="match status" value="1"/>
</dbReference>
<evidence type="ECO:0000256" key="1">
    <source>
        <dbReference type="SAM" id="Phobius"/>
    </source>
</evidence>
<dbReference type="InterPro" id="IPR006860">
    <property type="entry name" value="FecR"/>
</dbReference>
<keyword evidence="1" id="KW-1133">Transmembrane helix</keyword>
<keyword evidence="1" id="KW-0472">Membrane</keyword>